<evidence type="ECO:0000256" key="2">
    <source>
        <dbReference type="ARBA" id="ARBA00022777"/>
    </source>
</evidence>
<dbReference type="Proteomes" id="UP000244989">
    <property type="component" value="Unassembled WGS sequence"/>
</dbReference>
<evidence type="ECO:0000256" key="1">
    <source>
        <dbReference type="ARBA" id="ARBA00022679"/>
    </source>
</evidence>
<dbReference type="SMART" id="SM00387">
    <property type="entry name" value="HATPase_c"/>
    <property type="match status" value="1"/>
</dbReference>
<protein>
    <recommendedName>
        <fullName evidence="4">Histidine kinase domain-containing protein</fullName>
    </recommendedName>
</protein>
<evidence type="ECO:0000259" key="4">
    <source>
        <dbReference type="PROSITE" id="PS50109"/>
    </source>
</evidence>
<dbReference type="InterPro" id="IPR005467">
    <property type="entry name" value="His_kinase_dom"/>
</dbReference>
<comment type="caution">
    <text evidence="5">The sequence shown here is derived from an EMBL/GenBank/DDBJ whole genome shotgun (WGS) entry which is preliminary data.</text>
</comment>
<dbReference type="Gene3D" id="3.30.565.10">
    <property type="entry name" value="Histidine kinase-like ATPase, C-terminal domain"/>
    <property type="match status" value="1"/>
</dbReference>
<dbReference type="GO" id="GO:0016301">
    <property type="term" value="F:kinase activity"/>
    <property type="evidence" value="ECO:0007669"/>
    <property type="project" value="UniProtKB-KW"/>
</dbReference>
<dbReference type="SUPFAM" id="SSF55874">
    <property type="entry name" value="ATPase domain of HSP90 chaperone/DNA topoisomerase II/histidine kinase"/>
    <property type="match status" value="1"/>
</dbReference>
<dbReference type="Pfam" id="PF02518">
    <property type="entry name" value="HATPase_c"/>
    <property type="match status" value="1"/>
</dbReference>
<keyword evidence="1" id="KW-0808">Transferase</keyword>
<dbReference type="PANTHER" id="PTHR24421:SF62">
    <property type="entry name" value="SENSORY TRANSDUCTION HISTIDINE KINASE"/>
    <property type="match status" value="1"/>
</dbReference>
<evidence type="ECO:0000256" key="3">
    <source>
        <dbReference type="ARBA" id="ARBA00023012"/>
    </source>
</evidence>
<keyword evidence="2" id="KW-0418">Kinase</keyword>
<dbReference type="GO" id="GO:0000160">
    <property type="term" value="P:phosphorelay signal transduction system"/>
    <property type="evidence" value="ECO:0007669"/>
    <property type="project" value="UniProtKB-KW"/>
</dbReference>
<dbReference type="PANTHER" id="PTHR24421">
    <property type="entry name" value="NITRATE/NITRITE SENSOR PROTEIN NARX-RELATED"/>
    <property type="match status" value="1"/>
</dbReference>
<reference evidence="6" key="1">
    <citation type="submission" date="2018-04" db="EMBL/GenBank/DDBJ databases">
        <authorList>
            <person name="Liu S."/>
            <person name="Wang Z."/>
            <person name="Li J."/>
        </authorList>
    </citation>
    <scope>NUCLEOTIDE SEQUENCE [LARGE SCALE GENOMIC DNA]</scope>
    <source>
        <strain evidence="6">2189</strain>
    </source>
</reference>
<evidence type="ECO:0000313" key="5">
    <source>
        <dbReference type="EMBL" id="PWC00841.1"/>
    </source>
</evidence>
<gene>
    <name evidence="5" type="ORF">DF222_10535</name>
</gene>
<dbReference type="AlphaFoldDB" id="A0A2U1T4B5"/>
<name>A0A2U1T4B5_9CORY</name>
<accession>A0A2U1T4B5</accession>
<keyword evidence="3" id="KW-0902">Two-component regulatory system</keyword>
<dbReference type="InterPro" id="IPR003594">
    <property type="entry name" value="HATPase_dom"/>
</dbReference>
<proteinExistence type="predicted"/>
<feature type="domain" description="Histidine kinase" evidence="4">
    <location>
        <begin position="70"/>
        <end position="159"/>
    </location>
</feature>
<dbReference type="InterPro" id="IPR036890">
    <property type="entry name" value="HATPase_C_sf"/>
</dbReference>
<dbReference type="CDD" id="cd16917">
    <property type="entry name" value="HATPase_UhpB-NarQ-NarX-like"/>
    <property type="match status" value="1"/>
</dbReference>
<dbReference type="InterPro" id="IPR050482">
    <property type="entry name" value="Sensor_HK_TwoCompSys"/>
</dbReference>
<keyword evidence="6" id="KW-1185">Reference proteome</keyword>
<dbReference type="EMBL" id="QEEZ01000028">
    <property type="protein sequence ID" value="PWC00841.1"/>
    <property type="molecule type" value="Genomic_DNA"/>
</dbReference>
<evidence type="ECO:0000313" key="6">
    <source>
        <dbReference type="Proteomes" id="UP000244989"/>
    </source>
</evidence>
<organism evidence="5 6">
    <name type="scientific">Corynebacterium yudongzhengii</name>
    <dbReference type="NCBI Taxonomy" id="2080740"/>
    <lineage>
        <taxon>Bacteria</taxon>
        <taxon>Bacillati</taxon>
        <taxon>Actinomycetota</taxon>
        <taxon>Actinomycetes</taxon>
        <taxon>Mycobacteriales</taxon>
        <taxon>Corynebacteriaceae</taxon>
        <taxon>Corynebacterium</taxon>
    </lineage>
</organism>
<dbReference type="PROSITE" id="PS50109">
    <property type="entry name" value="HIS_KIN"/>
    <property type="match status" value="1"/>
</dbReference>
<sequence length="165" mass="17350">MSPNLAEARNFVAGLTSPVLVDSLPDGLRALVDTTRQRITALGTATDLQLTVVGEDRPGPHDEVAAAAMRVAQEALANALRHAEASRIAVTYVVLDDEITLDIVDDGRGFDPAATERTSEHGFGLRGLDARVRETGGVLTVESTPARGTAVAASFPLHASDKEQP</sequence>